<dbReference type="AlphaFoldDB" id="A0A7S4UYV9"/>
<proteinExistence type="predicted"/>
<gene>
    <name evidence="3" type="ORF">AMON00008_LOCUS6465</name>
</gene>
<organism evidence="3">
    <name type="scientific">Alexandrium monilatum</name>
    <dbReference type="NCBI Taxonomy" id="311494"/>
    <lineage>
        <taxon>Eukaryota</taxon>
        <taxon>Sar</taxon>
        <taxon>Alveolata</taxon>
        <taxon>Dinophyceae</taxon>
        <taxon>Gonyaulacales</taxon>
        <taxon>Pyrocystaceae</taxon>
        <taxon>Alexandrium</taxon>
    </lineage>
</organism>
<reference evidence="3" key="1">
    <citation type="submission" date="2021-01" db="EMBL/GenBank/DDBJ databases">
        <authorList>
            <person name="Corre E."/>
            <person name="Pelletier E."/>
            <person name="Niang G."/>
            <person name="Scheremetjew M."/>
            <person name="Finn R."/>
            <person name="Kale V."/>
            <person name="Holt S."/>
            <person name="Cochrane G."/>
            <person name="Meng A."/>
            <person name="Brown T."/>
            <person name="Cohen L."/>
        </authorList>
    </citation>
    <scope>NUCLEOTIDE SEQUENCE</scope>
    <source>
        <strain evidence="3">CCMP3105</strain>
    </source>
</reference>
<evidence type="ECO:0000313" key="3">
    <source>
        <dbReference type="EMBL" id="CAE4566846.1"/>
    </source>
</evidence>
<dbReference type="InterPro" id="IPR012677">
    <property type="entry name" value="Nucleotide-bd_a/b_plait_sf"/>
</dbReference>
<dbReference type="PROSITE" id="PS50102">
    <property type="entry name" value="RRM"/>
    <property type="match status" value="1"/>
</dbReference>
<evidence type="ECO:0000259" key="2">
    <source>
        <dbReference type="PROSITE" id="PS50102"/>
    </source>
</evidence>
<evidence type="ECO:0000256" key="1">
    <source>
        <dbReference type="PROSITE-ProRule" id="PRU00176"/>
    </source>
</evidence>
<sequence>MTESPLLKPQVLPRPKLQPPQMKAYQAIRPGATTVVVRNVPRQIGQEEFLRYVQIEGFFDYFHLPYNLLQKRLLGYAFINFVSHDMAVTFQKRWHGRVFPGRPSRKALDIATAESQGWYDCLTRVKARKVHNLQKASYLPLINKDGHWLTAAQISELIDTPGK</sequence>
<dbReference type="GO" id="GO:0003723">
    <property type="term" value="F:RNA binding"/>
    <property type="evidence" value="ECO:0007669"/>
    <property type="project" value="UniProtKB-UniRule"/>
</dbReference>
<dbReference type="SUPFAM" id="SSF54928">
    <property type="entry name" value="RNA-binding domain, RBD"/>
    <property type="match status" value="1"/>
</dbReference>
<dbReference type="Gene3D" id="3.30.70.330">
    <property type="match status" value="1"/>
</dbReference>
<dbReference type="InterPro" id="IPR007201">
    <property type="entry name" value="Mei2-like_Rrm_C"/>
</dbReference>
<accession>A0A7S4UYV9</accession>
<dbReference type="EMBL" id="HBNR01009779">
    <property type="protein sequence ID" value="CAE4566846.1"/>
    <property type="molecule type" value="Transcribed_RNA"/>
</dbReference>
<dbReference type="Pfam" id="PF04059">
    <property type="entry name" value="RRM_2"/>
    <property type="match status" value="1"/>
</dbReference>
<dbReference type="InterPro" id="IPR000504">
    <property type="entry name" value="RRM_dom"/>
</dbReference>
<feature type="domain" description="RRM" evidence="2">
    <location>
        <begin position="33"/>
        <end position="115"/>
    </location>
</feature>
<keyword evidence="1" id="KW-0694">RNA-binding</keyword>
<name>A0A7S4UYV9_9DINO</name>
<protein>
    <recommendedName>
        <fullName evidence="2">RRM domain-containing protein</fullName>
    </recommendedName>
</protein>
<dbReference type="InterPro" id="IPR035979">
    <property type="entry name" value="RBD_domain_sf"/>
</dbReference>